<dbReference type="Pfam" id="PF00196">
    <property type="entry name" value="GerE"/>
    <property type="match status" value="1"/>
</dbReference>
<dbReference type="PANTHER" id="PTHR44688:SF16">
    <property type="entry name" value="DNA-BINDING TRANSCRIPTIONAL ACTIVATOR DEVR_DOSR"/>
    <property type="match status" value="1"/>
</dbReference>
<evidence type="ECO:0000313" key="6">
    <source>
        <dbReference type="Proteomes" id="UP001172083"/>
    </source>
</evidence>
<dbReference type="PANTHER" id="PTHR44688">
    <property type="entry name" value="DNA-BINDING TRANSCRIPTIONAL ACTIVATOR DEVR_DOSR"/>
    <property type="match status" value="1"/>
</dbReference>
<dbReference type="SUPFAM" id="SSF46894">
    <property type="entry name" value="C-terminal effector domain of the bipartite response regulators"/>
    <property type="match status" value="1"/>
</dbReference>
<comment type="caution">
    <text evidence="5">The sequence shown here is derived from an EMBL/GenBank/DDBJ whole genome shotgun (WGS) entry which is preliminary data.</text>
</comment>
<dbReference type="PROSITE" id="PS50043">
    <property type="entry name" value="HTH_LUXR_2"/>
    <property type="match status" value="1"/>
</dbReference>
<organism evidence="5 6">
    <name type="scientific">Agaribacillus aureus</name>
    <dbReference type="NCBI Taxonomy" id="3051825"/>
    <lineage>
        <taxon>Bacteria</taxon>
        <taxon>Pseudomonadati</taxon>
        <taxon>Bacteroidota</taxon>
        <taxon>Cytophagia</taxon>
        <taxon>Cytophagales</taxon>
        <taxon>Splendidivirgaceae</taxon>
        <taxon>Agaribacillus</taxon>
    </lineage>
</organism>
<evidence type="ECO:0000256" key="2">
    <source>
        <dbReference type="ARBA" id="ARBA00023125"/>
    </source>
</evidence>
<dbReference type="RefSeq" id="WP_346762425.1">
    <property type="nucleotide sequence ID" value="NZ_JAUJEB010000013.1"/>
</dbReference>
<dbReference type="Proteomes" id="UP001172083">
    <property type="component" value="Unassembled WGS sequence"/>
</dbReference>
<protein>
    <submittedName>
        <fullName evidence="5">Helix-turn-helix transcriptional regulator</fullName>
    </submittedName>
</protein>
<proteinExistence type="predicted"/>
<dbReference type="InterPro" id="IPR036388">
    <property type="entry name" value="WH-like_DNA-bd_sf"/>
</dbReference>
<dbReference type="PROSITE" id="PS00622">
    <property type="entry name" value="HTH_LUXR_1"/>
    <property type="match status" value="1"/>
</dbReference>
<keyword evidence="1" id="KW-0805">Transcription regulation</keyword>
<keyword evidence="2" id="KW-0238">DNA-binding</keyword>
<sequence length="235" mass="27757">MSYHLTETEILETQNLNLFIIDKLLDHGVFELEEIGEYVPSFFHLNNKDDLTIEYLNQAGCDWLELTMDEINNMGFEFFKKYIHKDTLKDVFPGFLQFYQQDDKSKVHCDFQKVFDKRSQDYKLLFTASKIHNKRPGLITISCPVENSASLTKKLERMLGEQVFARKHYKQFSTLTKREVQVLTMLADGQSNPQIAGQLFLSRRTIEQHRKNINRKLEIKRFTDVIRYAQAFDLI</sequence>
<evidence type="ECO:0000313" key="5">
    <source>
        <dbReference type="EMBL" id="MDN5217088.1"/>
    </source>
</evidence>
<keyword evidence="3" id="KW-0804">Transcription</keyword>
<evidence type="ECO:0000256" key="3">
    <source>
        <dbReference type="ARBA" id="ARBA00023163"/>
    </source>
</evidence>
<dbReference type="Gene3D" id="1.10.10.10">
    <property type="entry name" value="Winged helix-like DNA-binding domain superfamily/Winged helix DNA-binding domain"/>
    <property type="match status" value="1"/>
</dbReference>
<reference evidence="5" key="1">
    <citation type="submission" date="2023-06" db="EMBL/GenBank/DDBJ databases">
        <title>Genomic of Agaribacillus aureum.</title>
        <authorList>
            <person name="Wang G."/>
        </authorList>
    </citation>
    <scope>NUCLEOTIDE SEQUENCE</scope>
    <source>
        <strain evidence="5">BMA12</strain>
    </source>
</reference>
<evidence type="ECO:0000256" key="1">
    <source>
        <dbReference type="ARBA" id="ARBA00023015"/>
    </source>
</evidence>
<gene>
    <name evidence="5" type="ORF">QQ020_33765</name>
</gene>
<name>A0ABT8LHT1_9BACT</name>
<accession>A0ABT8LHT1</accession>
<evidence type="ECO:0000259" key="4">
    <source>
        <dbReference type="PROSITE" id="PS50043"/>
    </source>
</evidence>
<dbReference type="PRINTS" id="PR00038">
    <property type="entry name" value="HTHLUXR"/>
</dbReference>
<feature type="domain" description="HTH luxR-type" evidence="4">
    <location>
        <begin position="168"/>
        <end position="233"/>
    </location>
</feature>
<dbReference type="EMBL" id="JAUJEB010000013">
    <property type="protein sequence ID" value="MDN5217088.1"/>
    <property type="molecule type" value="Genomic_DNA"/>
</dbReference>
<dbReference type="CDD" id="cd06170">
    <property type="entry name" value="LuxR_C_like"/>
    <property type="match status" value="1"/>
</dbReference>
<keyword evidence="6" id="KW-1185">Reference proteome</keyword>
<dbReference type="InterPro" id="IPR016032">
    <property type="entry name" value="Sig_transdc_resp-reg_C-effctor"/>
</dbReference>
<dbReference type="InterPro" id="IPR000792">
    <property type="entry name" value="Tscrpt_reg_LuxR_C"/>
</dbReference>
<dbReference type="SMART" id="SM00421">
    <property type="entry name" value="HTH_LUXR"/>
    <property type="match status" value="1"/>
</dbReference>